<dbReference type="EMBL" id="LN852896">
    <property type="protein sequence ID" value="CRY94256.1"/>
    <property type="molecule type" value="Genomic_DNA"/>
</dbReference>
<evidence type="ECO:0000259" key="5">
    <source>
        <dbReference type="Pfam" id="PF04545"/>
    </source>
</evidence>
<dbReference type="InterPro" id="IPR014284">
    <property type="entry name" value="RNA_pol_sigma-70_dom"/>
</dbReference>
<keyword evidence="2" id="KW-0731">Sigma factor</keyword>
<reference evidence="6" key="2">
    <citation type="submission" date="2015-07" db="EMBL/GenBank/DDBJ databases">
        <title>Plasmids, circular viruses and viroids from rat gut.</title>
        <authorList>
            <person name="Jorgensen T.J."/>
            <person name="Hansen M.A."/>
            <person name="Xu Z."/>
            <person name="Tabak M.A."/>
            <person name="Sorensen S.J."/>
            <person name="Hansen L.H."/>
        </authorList>
    </citation>
    <scope>NUCLEOTIDE SEQUENCE</scope>
    <source>
        <strain evidence="6">RGRH0222</strain>
    </source>
</reference>
<dbReference type="Gene3D" id="1.20.140.160">
    <property type="match status" value="1"/>
</dbReference>
<evidence type="ECO:0000256" key="2">
    <source>
        <dbReference type="ARBA" id="ARBA00023082"/>
    </source>
</evidence>
<dbReference type="AlphaFoldDB" id="A0A0H5PWZ0"/>
<dbReference type="GO" id="GO:0006352">
    <property type="term" value="P:DNA-templated transcription initiation"/>
    <property type="evidence" value="ECO:0007669"/>
    <property type="project" value="InterPro"/>
</dbReference>
<dbReference type="PANTHER" id="PTHR30385">
    <property type="entry name" value="SIGMA FACTOR F FLAGELLAR"/>
    <property type="match status" value="1"/>
</dbReference>
<dbReference type="InterPro" id="IPR007630">
    <property type="entry name" value="RNA_pol_sigma70_r4"/>
</dbReference>
<sequence>MNNEELCTLIQAGHKEYMTALWNQTQYFGYMLAARFHARLGGYGKLDLEDLLQCRWFAFLQAIDYFDADKGTFLTCYKFKLKNVFRKAAGIRSSRREPLDSAYSLDAPATNQDEGEDITLLDTIADSEDPFTQTEDNVYAHQLHDALEKALDSLPDYRAKHIRQHFFQGLTFKEIADLEGVTLSAIRAQEVKSFRALRSSPHAARLHSFLTFDQSYNEYRGTSLKSWRRSDRSQAERYIELKYPKGKL</sequence>
<dbReference type="SUPFAM" id="SSF88659">
    <property type="entry name" value="Sigma3 and sigma4 domains of RNA polymerase sigma factors"/>
    <property type="match status" value="1"/>
</dbReference>
<dbReference type="NCBIfam" id="TIGR02937">
    <property type="entry name" value="sigma70-ECF"/>
    <property type="match status" value="1"/>
</dbReference>
<evidence type="ECO:0000256" key="1">
    <source>
        <dbReference type="ARBA" id="ARBA00023015"/>
    </source>
</evidence>
<dbReference type="CDD" id="cd06171">
    <property type="entry name" value="Sigma70_r4"/>
    <property type="match status" value="1"/>
</dbReference>
<dbReference type="GO" id="GO:0016987">
    <property type="term" value="F:sigma factor activity"/>
    <property type="evidence" value="ECO:0007669"/>
    <property type="project" value="UniProtKB-KW"/>
</dbReference>
<proteinExistence type="predicted"/>
<dbReference type="GO" id="GO:0003677">
    <property type="term" value="F:DNA binding"/>
    <property type="evidence" value="ECO:0007669"/>
    <property type="project" value="UniProtKB-KW"/>
</dbReference>
<evidence type="ECO:0000256" key="4">
    <source>
        <dbReference type="ARBA" id="ARBA00023163"/>
    </source>
</evidence>
<dbReference type="InterPro" id="IPR013324">
    <property type="entry name" value="RNA_pol_sigma_r3/r4-like"/>
</dbReference>
<name>A0A0H5PWZ0_9ZZZZ</name>
<keyword evidence="3" id="KW-0238">DNA-binding</keyword>
<organism evidence="6">
    <name type="scientific">uncultured prokaryote</name>
    <dbReference type="NCBI Taxonomy" id="198431"/>
    <lineage>
        <taxon>unclassified sequences</taxon>
        <taxon>environmental samples</taxon>
    </lineage>
</organism>
<dbReference type="InterPro" id="IPR013325">
    <property type="entry name" value="RNA_pol_sigma_r2"/>
</dbReference>
<keyword evidence="1" id="KW-0805">Transcription regulation</keyword>
<feature type="domain" description="RNA polymerase sigma-70 region 4" evidence="5">
    <location>
        <begin position="150"/>
        <end position="198"/>
    </location>
</feature>
<accession>A0A0H5PWZ0</accession>
<dbReference type="Pfam" id="PF04545">
    <property type="entry name" value="Sigma70_r4"/>
    <property type="match status" value="1"/>
</dbReference>
<evidence type="ECO:0000313" key="6">
    <source>
        <dbReference type="EMBL" id="CRY94256.1"/>
    </source>
</evidence>
<protein>
    <recommendedName>
        <fullName evidence="5">RNA polymerase sigma-70 region 4 domain-containing protein</fullName>
    </recommendedName>
</protein>
<dbReference type="SUPFAM" id="SSF88946">
    <property type="entry name" value="Sigma2 domain of RNA polymerase sigma factors"/>
    <property type="match status" value="1"/>
</dbReference>
<keyword evidence="4" id="KW-0804">Transcription</keyword>
<evidence type="ECO:0000256" key="3">
    <source>
        <dbReference type="ARBA" id="ARBA00023125"/>
    </source>
</evidence>
<reference evidence="6" key="1">
    <citation type="submission" date="2015-06" db="EMBL/GenBank/DDBJ databases">
        <authorList>
            <person name="Joergensen T."/>
        </authorList>
    </citation>
    <scope>NUCLEOTIDE SEQUENCE</scope>
    <source>
        <strain evidence="6">RGRH0222</strain>
    </source>
</reference>